<dbReference type="PANTHER" id="PTHR33375">
    <property type="entry name" value="CHROMOSOME-PARTITIONING PROTEIN PARB-RELATED"/>
    <property type="match status" value="1"/>
</dbReference>
<accession>A0A8S5N5K2</accession>
<dbReference type="SUPFAM" id="SSF53335">
    <property type="entry name" value="S-adenosyl-L-methionine-dependent methyltransferases"/>
    <property type="match status" value="1"/>
</dbReference>
<dbReference type="SUPFAM" id="SSF110849">
    <property type="entry name" value="ParB/Sulfiredoxin"/>
    <property type="match status" value="1"/>
</dbReference>
<dbReference type="InterPro" id="IPR003115">
    <property type="entry name" value="ParB_N"/>
</dbReference>
<dbReference type="GO" id="GO:0007059">
    <property type="term" value="P:chromosome segregation"/>
    <property type="evidence" value="ECO:0007669"/>
    <property type="project" value="TreeGrafter"/>
</dbReference>
<dbReference type="PRINTS" id="PR00508">
    <property type="entry name" value="S21N4MTFRASE"/>
</dbReference>
<dbReference type="PIRSF" id="PIRSF036758">
    <property type="entry name" value="Aden_M_ParB"/>
    <property type="match status" value="1"/>
</dbReference>
<evidence type="ECO:0000256" key="2">
    <source>
        <dbReference type="ARBA" id="ARBA00022603"/>
    </source>
</evidence>
<dbReference type="Gene3D" id="3.90.1530.10">
    <property type="entry name" value="Conserved hypothetical protein from pyrococcus furiosus pfu- 392566-001, ParB domain"/>
    <property type="match status" value="1"/>
</dbReference>
<dbReference type="InterPro" id="IPR002941">
    <property type="entry name" value="DNA_methylase_N4/N6"/>
</dbReference>
<dbReference type="Pfam" id="PF02195">
    <property type="entry name" value="ParB_N"/>
    <property type="match status" value="1"/>
</dbReference>
<evidence type="ECO:0000313" key="5">
    <source>
        <dbReference type="EMBL" id="DAD89451.1"/>
    </source>
</evidence>
<evidence type="ECO:0000259" key="4">
    <source>
        <dbReference type="SMART" id="SM00470"/>
    </source>
</evidence>
<dbReference type="InterPro" id="IPR050336">
    <property type="entry name" value="Chromosome_partition/occlusion"/>
</dbReference>
<dbReference type="CDD" id="cd16402">
    <property type="entry name" value="ParB_N_like_MT"/>
    <property type="match status" value="1"/>
</dbReference>
<feature type="domain" description="ParB-like N-terminal" evidence="4">
    <location>
        <begin position="4"/>
        <end position="89"/>
    </location>
</feature>
<dbReference type="GO" id="GO:0003677">
    <property type="term" value="F:DNA binding"/>
    <property type="evidence" value="ECO:0007669"/>
    <property type="project" value="InterPro"/>
</dbReference>
<sequence>MQIIEKPIKELKAYENNPRKNDSAVEYVANSIKEFGFKVPIVINADNVIVCGHTRLKAAKKLGLKIVPCIVADDLTEEQIKAFRLADNKTGEIAKWDLDLLGEELDGILDIDMSGFGFDNLLNENEDKDEKEIIEDEVPETAESVVKSGDVWQLGGHRLMCGDSTDAECVAVLMDGAKADMVFTDPPYGVAIGNKNKALNSVQKAGRCTENIANDNISTDELYKILVSAMTNCRNACKDNAVYFVTSPQSGELGLMMMMMMKDAGLPVRHMLIWKKNCATFSLGRLDYDYQHEPIFYTWTKSHHNYRKGEFRTTIWEYDKPRKCDLHPTMKPVALVGNCLNDGSCENDIILDLFGGSGTTLIACEQLNRNARLMELSPHYCDVIIKRWETLTGQKAKRIRG</sequence>
<protein>
    <submittedName>
        <fullName evidence="5">Adenine specific DNA methyltransferase</fullName>
    </submittedName>
</protein>
<comment type="similarity">
    <text evidence="1">Belongs to the N(4)/N(6)-methyltransferase family.</text>
</comment>
<dbReference type="InterPro" id="IPR015840">
    <property type="entry name" value="DNA_MeTrfase_ParB"/>
</dbReference>
<dbReference type="Pfam" id="PF01555">
    <property type="entry name" value="N6_N4_Mtase"/>
    <property type="match status" value="1"/>
</dbReference>
<proteinExistence type="inferred from homology"/>
<organism evidence="5">
    <name type="scientific">Myoviridae sp. ctxpQ22</name>
    <dbReference type="NCBI Taxonomy" id="2826715"/>
    <lineage>
        <taxon>Viruses</taxon>
        <taxon>Duplodnaviria</taxon>
        <taxon>Heunggongvirae</taxon>
        <taxon>Uroviricota</taxon>
        <taxon>Caudoviricetes</taxon>
    </lineage>
</organism>
<dbReference type="InterPro" id="IPR036086">
    <property type="entry name" value="ParB/Sulfiredoxin_sf"/>
</dbReference>
<evidence type="ECO:0000256" key="1">
    <source>
        <dbReference type="ARBA" id="ARBA00006594"/>
    </source>
</evidence>
<keyword evidence="3" id="KW-0808">Transferase</keyword>
<dbReference type="InterPro" id="IPR002052">
    <property type="entry name" value="DNA_methylase_N6_adenine_CS"/>
</dbReference>
<dbReference type="SMART" id="SM00470">
    <property type="entry name" value="ParB"/>
    <property type="match status" value="1"/>
</dbReference>
<evidence type="ECO:0000256" key="3">
    <source>
        <dbReference type="ARBA" id="ARBA00022679"/>
    </source>
</evidence>
<name>A0A8S5N5K2_9CAUD</name>
<dbReference type="GO" id="GO:0045881">
    <property type="term" value="P:positive regulation of sporulation resulting in formation of a cellular spore"/>
    <property type="evidence" value="ECO:0007669"/>
    <property type="project" value="TreeGrafter"/>
</dbReference>
<dbReference type="Gene3D" id="3.40.50.150">
    <property type="entry name" value="Vaccinia Virus protein VP39"/>
    <property type="match status" value="1"/>
</dbReference>
<dbReference type="GO" id="GO:0008170">
    <property type="term" value="F:N-methyltransferase activity"/>
    <property type="evidence" value="ECO:0007669"/>
    <property type="project" value="InterPro"/>
</dbReference>
<dbReference type="InterPro" id="IPR001091">
    <property type="entry name" value="RM_Methyltransferase"/>
</dbReference>
<dbReference type="GO" id="GO:0032259">
    <property type="term" value="P:methylation"/>
    <property type="evidence" value="ECO:0007669"/>
    <property type="project" value="UniProtKB-KW"/>
</dbReference>
<reference evidence="5" key="1">
    <citation type="journal article" date="2021" name="Proc. Natl. Acad. Sci. U.S.A.">
        <title>A Catalog of Tens of Thousands of Viruses from Human Metagenomes Reveals Hidden Associations with Chronic Diseases.</title>
        <authorList>
            <person name="Tisza M.J."/>
            <person name="Buck C.B."/>
        </authorList>
    </citation>
    <scope>NUCLEOTIDE SEQUENCE</scope>
    <source>
        <strain evidence="5">CtxpQ22</strain>
    </source>
</reference>
<dbReference type="PROSITE" id="PS00092">
    <property type="entry name" value="N6_MTASE"/>
    <property type="match status" value="1"/>
</dbReference>
<dbReference type="EMBL" id="BK015061">
    <property type="protein sequence ID" value="DAD89451.1"/>
    <property type="molecule type" value="Genomic_DNA"/>
</dbReference>
<dbReference type="PANTHER" id="PTHR33375:SF1">
    <property type="entry name" value="CHROMOSOME-PARTITIONING PROTEIN PARB-RELATED"/>
    <property type="match status" value="1"/>
</dbReference>
<keyword evidence="2 5" id="KW-0489">Methyltransferase</keyword>
<dbReference type="InterPro" id="IPR029063">
    <property type="entry name" value="SAM-dependent_MTases_sf"/>
</dbReference>